<feature type="domain" description="FAS1" evidence="1">
    <location>
        <begin position="62"/>
        <end position="187"/>
    </location>
</feature>
<comment type="caution">
    <text evidence="2">The sequence shown here is derived from an EMBL/GenBank/DDBJ whole genome shotgun (WGS) entry which is preliminary data.</text>
</comment>
<accession>A0ABP8EDQ9</accession>
<dbReference type="SUPFAM" id="SSF82153">
    <property type="entry name" value="FAS1 domain"/>
    <property type="match status" value="3"/>
</dbReference>
<dbReference type="Gene3D" id="2.30.180.10">
    <property type="entry name" value="FAS1 domain"/>
    <property type="match status" value="3"/>
</dbReference>
<protein>
    <recommendedName>
        <fullName evidence="1">FAS1 domain-containing protein</fullName>
    </recommendedName>
</protein>
<gene>
    <name evidence="2" type="ORF">GCM10022257_24970</name>
</gene>
<dbReference type="InterPro" id="IPR050904">
    <property type="entry name" value="Adhesion/Biosynth-related"/>
</dbReference>
<feature type="domain" description="FAS1" evidence="1">
    <location>
        <begin position="327"/>
        <end position="468"/>
    </location>
</feature>
<dbReference type="Pfam" id="PF02469">
    <property type="entry name" value="Fasciclin"/>
    <property type="match status" value="3"/>
</dbReference>
<name>A0ABP8EDQ9_9FLAO</name>
<proteinExistence type="predicted"/>
<evidence type="ECO:0000259" key="1">
    <source>
        <dbReference type="PROSITE" id="PS50213"/>
    </source>
</evidence>
<dbReference type="Proteomes" id="UP001500027">
    <property type="component" value="Unassembled WGS sequence"/>
</dbReference>
<reference evidence="3" key="1">
    <citation type="journal article" date="2019" name="Int. J. Syst. Evol. Microbiol.">
        <title>The Global Catalogue of Microorganisms (GCM) 10K type strain sequencing project: providing services to taxonomists for standard genome sequencing and annotation.</title>
        <authorList>
            <consortium name="The Broad Institute Genomics Platform"/>
            <consortium name="The Broad Institute Genome Sequencing Center for Infectious Disease"/>
            <person name="Wu L."/>
            <person name="Ma J."/>
        </authorList>
    </citation>
    <scope>NUCLEOTIDE SEQUENCE [LARGE SCALE GENOMIC DNA]</scope>
    <source>
        <strain evidence="3">JCM 17452</strain>
    </source>
</reference>
<dbReference type="PANTHER" id="PTHR10900:SF77">
    <property type="entry name" value="FI19380P1"/>
    <property type="match status" value="1"/>
</dbReference>
<sequence length="470" mass="49773">MKTQLFKTRRPNHFNLPILVFALVLFTYSCSNEDTEVVEIEAEGPSIVELLESFNQGGATSKSSNSKSSDYEPTFEVLSKALARTKLASTVSRNRLTVFAPTDKAFAELGLTTKNITTVDNLAEILLYHVVGMPVYSFQLENGPVGTANGAEVIINIDNGVLVNNANVTMADLKARNGVVHVIDNVLFPPTMSIAGIADTNDNFSILYDAVAKAGLGGTLTTGGPFTVFAPTNQAFIDLLEASEDFNSLDDIPVDLLKQILLYHVVNGYVFSNQLSDGFVPTLNGAAVQVDLASGVMINDADVIAANVQATNGVIHGINKVLMPPTMNLVGTASSFAPEFSVLIAAATKAGLAGVLSGDGPYEQLTVFAPTNQAFLNFLDESEDYDSLDDFDTEEDIALLTSILLYHVAEGRIYSSDLSDGSVNTLGGSFDLSGLGITTSSMGTASLDPSLLNVQATNGVIHVLDAVLIP</sequence>
<keyword evidence="3" id="KW-1185">Reference proteome</keyword>
<dbReference type="SMART" id="SM00554">
    <property type="entry name" value="FAS1"/>
    <property type="match status" value="3"/>
</dbReference>
<dbReference type="PROSITE" id="PS51257">
    <property type="entry name" value="PROKAR_LIPOPROTEIN"/>
    <property type="match status" value="1"/>
</dbReference>
<organism evidence="2 3">
    <name type="scientific">Hyunsoonleella aestuarii</name>
    <dbReference type="NCBI Taxonomy" id="912802"/>
    <lineage>
        <taxon>Bacteria</taxon>
        <taxon>Pseudomonadati</taxon>
        <taxon>Bacteroidota</taxon>
        <taxon>Flavobacteriia</taxon>
        <taxon>Flavobacteriales</taxon>
        <taxon>Flavobacteriaceae</taxon>
    </lineage>
</organism>
<dbReference type="InterPro" id="IPR000782">
    <property type="entry name" value="FAS1_domain"/>
</dbReference>
<dbReference type="RefSeq" id="WP_139002780.1">
    <property type="nucleotide sequence ID" value="NZ_BAABAV010000003.1"/>
</dbReference>
<dbReference type="PANTHER" id="PTHR10900">
    <property type="entry name" value="PERIOSTIN-RELATED"/>
    <property type="match status" value="1"/>
</dbReference>
<evidence type="ECO:0000313" key="3">
    <source>
        <dbReference type="Proteomes" id="UP001500027"/>
    </source>
</evidence>
<dbReference type="InterPro" id="IPR036378">
    <property type="entry name" value="FAS1_dom_sf"/>
</dbReference>
<dbReference type="EMBL" id="BAABAV010000003">
    <property type="protein sequence ID" value="GAA4270396.1"/>
    <property type="molecule type" value="Genomic_DNA"/>
</dbReference>
<dbReference type="PROSITE" id="PS50213">
    <property type="entry name" value="FAS1"/>
    <property type="match status" value="3"/>
</dbReference>
<feature type="domain" description="FAS1" evidence="1">
    <location>
        <begin position="191"/>
        <end position="322"/>
    </location>
</feature>
<evidence type="ECO:0000313" key="2">
    <source>
        <dbReference type="EMBL" id="GAA4270396.1"/>
    </source>
</evidence>